<sequence length="174" mass="20044">MNNDSSFSLFPILLTQAITSAKKTTISEHYAQIVQAPIYIVRVMTGHHQKEQRTILIQKFNNPTSVLKILIITYNIASVGLNLHEACALPFYPLPATWGHEAQAFGRCLRIHFLFNLKVFRIFHNGMIDSAMRDKRKTLVFSQQSMRGIQQLNLWLLLKPPQQLRLKFRGGKRV</sequence>
<dbReference type="GO" id="GO:0004386">
    <property type="term" value="F:helicase activity"/>
    <property type="evidence" value="ECO:0007669"/>
    <property type="project" value="UniProtKB-KW"/>
</dbReference>
<evidence type="ECO:0000313" key="2">
    <source>
        <dbReference type="EMBL" id="CRL18611.1"/>
    </source>
</evidence>
<evidence type="ECO:0000313" key="3">
    <source>
        <dbReference type="Proteomes" id="UP000053732"/>
    </source>
</evidence>
<reference evidence="2 3" key="1">
    <citation type="journal article" date="2014" name="Nat. Commun.">
        <title>Multiple recent horizontal transfers of a large genomic region in cheese making fungi.</title>
        <authorList>
            <person name="Cheeseman K."/>
            <person name="Ropars J."/>
            <person name="Renault P."/>
            <person name="Dupont J."/>
            <person name="Gouzy J."/>
            <person name="Branca A."/>
            <person name="Abraham A.L."/>
            <person name="Ceppi M."/>
            <person name="Conseiller E."/>
            <person name="Debuchy R."/>
            <person name="Malagnac F."/>
            <person name="Goarin A."/>
            <person name="Silar P."/>
            <person name="Lacoste S."/>
            <person name="Sallet E."/>
            <person name="Bensimon A."/>
            <person name="Giraud T."/>
            <person name="Brygoo Y."/>
        </authorList>
    </citation>
    <scope>NUCLEOTIDE SEQUENCE [LARGE SCALE GENOMIC DNA]</scope>
    <source>
        <strain evidence="3">FM 013</strain>
    </source>
</reference>
<protein>
    <submittedName>
        <fullName evidence="2">DNA/RNA helicase, C-terminal</fullName>
    </submittedName>
</protein>
<keyword evidence="3" id="KW-1185">Reference proteome</keyword>
<evidence type="ECO:0000259" key="1">
    <source>
        <dbReference type="SMART" id="SM00490"/>
    </source>
</evidence>
<feature type="domain" description="Helicase C-terminal" evidence="1">
    <location>
        <begin position="28"/>
        <end position="112"/>
    </location>
</feature>
<accession>A0A0G4NX32</accession>
<dbReference type="AlphaFoldDB" id="A0A0G4NX32"/>
<dbReference type="Gene3D" id="3.40.50.300">
    <property type="entry name" value="P-loop containing nucleotide triphosphate hydrolases"/>
    <property type="match status" value="1"/>
</dbReference>
<dbReference type="SMART" id="SM00490">
    <property type="entry name" value="HELICc"/>
    <property type="match status" value="1"/>
</dbReference>
<dbReference type="InterPro" id="IPR001650">
    <property type="entry name" value="Helicase_C-like"/>
</dbReference>
<dbReference type="Proteomes" id="UP000053732">
    <property type="component" value="Unassembled WGS sequence"/>
</dbReference>
<keyword evidence="2" id="KW-0347">Helicase</keyword>
<dbReference type="InterPro" id="IPR027417">
    <property type="entry name" value="P-loop_NTPase"/>
</dbReference>
<organism evidence="2 3">
    <name type="scientific">Penicillium camemberti (strain FM 013)</name>
    <dbReference type="NCBI Taxonomy" id="1429867"/>
    <lineage>
        <taxon>Eukaryota</taxon>
        <taxon>Fungi</taxon>
        <taxon>Dikarya</taxon>
        <taxon>Ascomycota</taxon>
        <taxon>Pezizomycotina</taxon>
        <taxon>Eurotiomycetes</taxon>
        <taxon>Eurotiomycetidae</taxon>
        <taxon>Eurotiales</taxon>
        <taxon>Aspergillaceae</taxon>
        <taxon>Penicillium</taxon>
    </lineage>
</organism>
<dbReference type="STRING" id="1429867.A0A0G4NX32"/>
<dbReference type="EMBL" id="HG793135">
    <property type="protein sequence ID" value="CRL18611.1"/>
    <property type="molecule type" value="Genomic_DNA"/>
</dbReference>
<keyword evidence="2" id="KW-0547">Nucleotide-binding</keyword>
<keyword evidence="2" id="KW-0067">ATP-binding</keyword>
<gene>
    <name evidence="2" type="ORF">PCAMFM013_S002g000481</name>
</gene>
<keyword evidence="2" id="KW-0378">Hydrolase</keyword>
<proteinExistence type="predicted"/>
<dbReference type="Pfam" id="PF00271">
    <property type="entry name" value="Helicase_C"/>
    <property type="match status" value="1"/>
</dbReference>
<dbReference type="SUPFAM" id="SSF52540">
    <property type="entry name" value="P-loop containing nucleoside triphosphate hydrolases"/>
    <property type="match status" value="1"/>
</dbReference>
<name>A0A0G4NX32_PENC3</name>